<dbReference type="Gene3D" id="3.40.630.30">
    <property type="match status" value="1"/>
</dbReference>
<dbReference type="EMBL" id="BMQC01000002">
    <property type="protein sequence ID" value="GGK17736.1"/>
    <property type="molecule type" value="Genomic_DNA"/>
</dbReference>
<dbReference type="InterPro" id="IPR013653">
    <property type="entry name" value="GCN5-like_dom"/>
</dbReference>
<evidence type="ECO:0000313" key="2">
    <source>
        <dbReference type="EMBL" id="GGK17736.1"/>
    </source>
</evidence>
<dbReference type="Pfam" id="PF08445">
    <property type="entry name" value="FR47"/>
    <property type="match status" value="1"/>
</dbReference>
<organism evidence="2 3">
    <name type="scientific">Pilimelia terevasa</name>
    <dbReference type="NCBI Taxonomy" id="53372"/>
    <lineage>
        <taxon>Bacteria</taxon>
        <taxon>Bacillati</taxon>
        <taxon>Actinomycetota</taxon>
        <taxon>Actinomycetes</taxon>
        <taxon>Micromonosporales</taxon>
        <taxon>Micromonosporaceae</taxon>
        <taxon>Pilimelia</taxon>
    </lineage>
</organism>
<dbReference type="GO" id="GO:0016747">
    <property type="term" value="F:acyltransferase activity, transferring groups other than amino-acyl groups"/>
    <property type="evidence" value="ECO:0007669"/>
    <property type="project" value="InterPro"/>
</dbReference>
<reference evidence="2" key="1">
    <citation type="journal article" date="2014" name="Int. J. Syst. Evol. Microbiol.">
        <title>Complete genome sequence of Corynebacterium casei LMG S-19264T (=DSM 44701T), isolated from a smear-ripened cheese.</title>
        <authorList>
            <consortium name="US DOE Joint Genome Institute (JGI-PGF)"/>
            <person name="Walter F."/>
            <person name="Albersmeier A."/>
            <person name="Kalinowski J."/>
            <person name="Ruckert C."/>
        </authorList>
    </citation>
    <scope>NUCLEOTIDE SEQUENCE</scope>
    <source>
        <strain evidence="2">JCM 3091</strain>
    </source>
</reference>
<evidence type="ECO:0000313" key="3">
    <source>
        <dbReference type="Proteomes" id="UP000662200"/>
    </source>
</evidence>
<dbReference type="RefSeq" id="WP_189112787.1">
    <property type="nucleotide sequence ID" value="NZ_BMQC01000002.1"/>
</dbReference>
<proteinExistence type="predicted"/>
<name>A0A8J3BFK3_9ACTN</name>
<protein>
    <recommendedName>
        <fullName evidence="1">GCN5-related N-acetyltransferase Rv2170-like domain-containing protein</fullName>
    </recommendedName>
</protein>
<accession>A0A8J3BFK3</accession>
<comment type="caution">
    <text evidence="2">The sequence shown here is derived from an EMBL/GenBank/DDBJ whole genome shotgun (WGS) entry which is preliminary data.</text>
</comment>
<feature type="domain" description="GCN5-related N-acetyltransferase Rv2170-like" evidence="1">
    <location>
        <begin position="153"/>
        <end position="211"/>
    </location>
</feature>
<sequence>MPLRLLHHLAGWLGQWPPLAPLQVVGSGRRAAPGWDGRIHPLLGVACPDGLILSVPPGVAALVRRETRDAKVCDLPPELPRLVGCPGHRLAHGVFRWTTAPAALPDAGRWLAADDPAVPAWLAVFGREVLVARDPDTGAHLAGVGVKRHTADGHELAVRTAPRARGRGLAGRLVAQAARRSLDEGAVPTLVHDPGDAAGARVADAAGFADRGWRYCGLSESVR</sequence>
<keyword evidence="3" id="KW-1185">Reference proteome</keyword>
<dbReference type="SUPFAM" id="SSF55729">
    <property type="entry name" value="Acyl-CoA N-acyltransferases (Nat)"/>
    <property type="match status" value="1"/>
</dbReference>
<reference evidence="2" key="2">
    <citation type="submission" date="2020-09" db="EMBL/GenBank/DDBJ databases">
        <authorList>
            <person name="Sun Q."/>
            <person name="Ohkuma M."/>
        </authorList>
    </citation>
    <scope>NUCLEOTIDE SEQUENCE</scope>
    <source>
        <strain evidence="2">JCM 3091</strain>
    </source>
</reference>
<dbReference type="AlphaFoldDB" id="A0A8J3BFK3"/>
<gene>
    <name evidence="2" type="ORF">GCM10010124_07870</name>
</gene>
<dbReference type="Proteomes" id="UP000662200">
    <property type="component" value="Unassembled WGS sequence"/>
</dbReference>
<dbReference type="InterPro" id="IPR016181">
    <property type="entry name" value="Acyl_CoA_acyltransferase"/>
</dbReference>
<evidence type="ECO:0000259" key="1">
    <source>
        <dbReference type="Pfam" id="PF08445"/>
    </source>
</evidence>